<evidence type="ECO:0000259" key="1">
    <source>
        <dbReference type="SMART" id="SM01017"/>
    </source>
</evidence>
<feature type="domain" description="Arrestin C-terminal-like" evidence="1">
    <location>
        <begin position="214"/>
        <end position="360"/>
    </location>
</feature>
<evidence type="ECO:0000313" key="2">
    <source>
        <dbReference type="EMBL" id="CCK69314.1"/>
    </source>
</evidence>
<dbReference type="Proteomes" id="UP000006310">
    <property type="component" value="Chromosome 3"/>
</dbReference>
<dbReference type="GO" id="GO:0070086">
    <property type="term" value="P:ubiquitin-dependent endocytosis"/>
    <property type="evidence" value="ECO:0007669"/>
    <property type="project" value="TreeGrafter"/>
</dbReference>
<dbReference type="SUPFAM" id="SSF81296">
    <property type="entry name" value="E set domains"/>
    <property type="match status" value="1"/>
</dbReference>
<keyword evidence="3" id="KW-1185">Reference proteome</keyword>
<organism evidence="2 3">
    <name type="scientific">Huiozyma naganishii (strain ATCC MYA-139 / BCRC 22969 / CBS 8797 / KCTC 17520 / NBRC 10181 / NCYC 3082 / Yp74L-3)</name>
    <name type="common">Yeast</name>
    <name type="synonym">Kazachstania naganishii</name>
    <dbReference type="NCBI Taxonomy" id="1071383"/>
    <lineage>
        <taxon>Eukaryota</taxon>
        <taxon>Fungi</taxon>
        <taxon>Dikarya</taxon>
        <taxon>Ascomycota</taxon>
        <taxon>Saccharomycotina</taxon>
        <taxon>Saccharomycetes</taxon>
        <taxon>Saccharomycetales</taxon>
        <taxon>Saccharomycetaceae</taxon>
        <taxon>Huiozyma</taxon>
    </lineage>
</organism>
<dbReference type="GO" id="GO:0005829">
    <property type="term" value="C:cytosol"/>
    <property type="evidence" value="ECO:0007669"/>
    <property type="project" value="TreeGrafter"/>
</dbReference>
<dbReference type="RefSeq" id="XP_022463560.1">
    <property type="nucleotide sequence ID" value="XM_022606912.1"/>
</dbReference>
<evidence type="ECO:0000313" key="3">
    <source>
        <dbReference type="Proteomes" id="UP000006310"/>
    </source>
</evidence>
<dbReference type="EMBL" id="HE978316">
    <property type="protein sequence ID" value="CCK69314.1"/>
    <property type="molecule type" value="Genomic_DNA"/>
</dbReference>
<dbReference type="InterPro" id="IPR014756">
    <property type="entry name" value="Ig_E-set"/>
</dbReference>
<reference evidence="2 3" key="1">
    <citation type="journal article" date="2011" name="Proc. Natl. Acad. Sci. U.S.A.">
        <title>Evolutionary erosion of yeast sex chromosomes by mating-type switching accidents.</title>
        <authorList>
            <person name="Gordon J.L."/>
            <person name="Armisen D."/>
            <person name="Proux-Wera E."/>
            <person name="Oheigeartaigh S.S."/>
            <person name="Byrne K.P."/>
            <person name="Wolfe K.H."/>
        </authorList>
    </citation>
    <scope>NUCLEOTIDE SEQUENCE [LARGE SCALE GENOMIC DNA]</scope>
    <source>
        <strain evidence="3">ATCC MYA-139 / BCRC 22969 / CBS 8797 / CCRC 22969 / KCTC 17520 / NBRC 10181 / NCYC 3082</strain>
    </source>
</reference>
<gene>
    <name evidence="2" type="primary">KNAG0C02010</name>
    <name evidence="2" type="ordered locus">KNAG_0C02010</name>
</gene>
<dbReference type="KEGG" id="kng:KNAG_0C02010"/>
<reference evidence="3" key="2">
    <citation type="submission" date="2012-08" db="EMBL/GenBank/DDBJ databases">
        <title>Genome sequence of Kazachstania naganishii.</title>
        <authorList>
            <person name="Gordon J.L."/>
            <person name="Armisen D."/>
            <person name="Proux-Wera E."/>
            <person name="OhEigeartaigh S.S."/>
            <person name="Byrne K.P."/>
            <person name="Wolfe K.H."/>
        </authorList>
    </citation>
    <scope>NUCLEOTIDE SEQUENCE [LARGE SCALE GENOMIC DNA]</scope>
    <source>
        <strain evidence="3">ATCC MYA-139 / BCRC 22969 / CBS 8797 / CCRC 22969 / KCTC 17520 / NBRC 10181 / NCYC 3082</strain>
    </source>
</reference>
<dbReference type="SMART" id="SM01017">
    <property type="entry name" value="Arrestin_C"/>
    <property type="match status" value="1"/>
</dbReference>
<dbReference type="OrthoDB" id="2333384at2759"/>
<dbReference type="PANTHER" id="PTHR11188">
    <property type="entry name" value="ARRESTIN DOMAIN CONTAINING PROTEIN"/>
    <property type="match status" value="1"/>
</dbReference>
<dbReference type="Gene3D" id="2.60.40.640">
    <property type="match status" value="1"/>
</dbReference>
<dbReference type="GeneID" id="34524994"/>
<accession>J7S4I6</accession>
<sequence length="482" mass="55891">MILYQEGKNQSVKFSIQLENALSDDVILLKGEPFDAPSVLLSGKLILELTEPLPVNSMQVRLLGKIRLNVPFKRENSKDVNFLRYERYFLQKTWNKLKLESVLSLGGKSNQNEKKNKLKSILTFWKLSSKKRKPNVHILGKGRHEFHFSRVLPGDFAESLYGHPNVFIAYQLVASISQNKGKPDIVCRQPVRFIRTLNIQSLDLMRPEVTEEIFFDMVGICASIPTKAVALGTTTQINCNIRPLAEGISLHRVVTTLVETAFYKHRVDNVQKIRKITKLRIKDPSRNAIKTFTEEKQEAWKLNFDFEIPKNLTKVTQDCRILETIKVFHHLEIKMLFVKPNGKLKKSTINIPITLYISDCIALATQHREYFREPPLKYRLPPLDKEKSDHSCDQFIFDNGRLWYLLSSKPQNLINNDLVSQLLIPPNYYRHHFDKKIEWSRPCTGENYLERAEDTIVKVVGTLQHLNERQTFPPSYEHINLG</sequence>
<dbReference type="AlphaFoldDB" id="J7S4I6"/>
<dbReference type="eggNOG" id="KOG3780">
    <property type="taxonomic scope" value="Eukaryota"/>
</dbReference>
<dbReference type="HOGENOM" id="CLU_018982_1_1_1"/>
<protein>
    <recommendedName>
        <fullName evidence="1">Arrestin C-terminal-like domain-containing protein</fullName>
    </recommendedName>
</protein>
<dbReference type="OMA" id="ECSKTDT"/>
<dbReference type="InterPro" id="IPR050357">
    <property type="entry name" value="Arrestin_domain-protein"/>
</dbReference>
<dbReference type="STRING" id="1071383.J7S4I6"/>
<dbReference type="GO" id="GO:0005886">
    <property type="term" value="C:plasma membrane"/>
    <property type="evidence" value="ECO:0007669"/>
    <property type="project" value="TreeGrafter"/>
</dbReference>
<dbReference type="Pfam" id="PF02752">
    <property type="entry name" value="Arrestin_C"/>
    <property type="match status" value="1"/>
</dbReference>
<dbReference type="InterPro" id="IPR011022">
    <property type="entry name" value="Arrestin_C-like"/>
</dbReference>
<dbReference type="InterPro" id="IPR014752">
    <property type="entry name" value="Arrestin-like_C"/>
</dbReference>
<dbReference type="GO" id="GO:0031625">
    <property type="term" value="F:ubiquitin protein ligase binding"/>
    <property type="evidence" value="ECO:0007669"/>
    <property type="project" value="TreeGrafter"/>
</dbReference>
<proteinExistence type="predicted"/>
<dbReference type="PANTHER" id="PTHR11188:SF17">
    <property type="entry name" value="FI21816P1"/>
    <property type="match status" value="1"/>
</dbReference>
<dbReference type="GO" id="GO:0030674">
    <property type="term" value="F:protein-macromolecule adaptor activity"/>
    <property type="evidence" value="ECO:0007669"/>
    <property type="project" value="TreeGrafter"/>
</dbReference>
<name>J7S4I6_HUIN7</name>